<evidence type="ECO:0000256" key="4">
    <source>
        <dbReference type="ARBA" id="ARBA00023204"/>
    </source>
</evidence>
<dbReference type="SMART" id="SM00987">
    <property type="entry name" value="UreE_C"/>
    <property type="match status" value="1"/>
</dbReference>
<dbReference type="Pfam" id="PF03167">
    <property type="entry name" value="UDG"/>
    <property type="match status" value="1"/>
</dbReference>
<keyword evidence="4" id="KW-0234">DNA repair</keyword>
<dbReference type="EMBL" id="CAFBNN010000023">
    <property type="protein sequence ID" value="CAB4947746.1"/>
    <property type="molecule type" value="Genomic_DNA"/>
</dbReference>
<dbReference type="GO" id="GO:0097510">
    <property type="term" value="P:base-excision repair, AP site formation via deaminated base removal"/>
    <property type="evidence" value="ECO:0007669"/>
    <property type="project" value="TreeGrafter"/>
</dbReference>
<name>A0A6J6VCJ8_9ZZZZ</name>
<dbReference type="InterPro" id="IPR002043">
    <property type="entry name" value="UDG_fam1"/>
</dbReference>
<dbReference type="EMBL" id="CAFBLG010000072">
    <property type="protein sequence ID" value="CAB4867752.1"/>
    <property type="molecule type" value="Genomic_DNA"/>
</dbReference>
<dbReference type="PANTHER" id="PTHR11264">
    <property type="entry name" value="URACIL-DNA GLYCOSYLASE"/>
    <property type="match status" value="1"/>
</dbReference>
<dbReference type="HAMAP" id="MF_00148">
    <property type="entry name" value="UDG"/>
    <property type="match status" value="1"/>
</dbReference>
<dbReference type="InterPro" id="IPR036895">
    <property type="entry name" value="Uracil-DNA_glycosylase-like_sf"/>
</dbReference>
<evidence type="ECO:0000313" key="8">
    <source>
        <dbReference type="EMBL" id="CAB4867752.1"/>
    </source>
</evidence>
<evidence type="ECO:0000256" key="1">
    <source>
        <dbReference type="ARBA" id="ARBA00008184"/>
    </source>
</evidence>
<dbReference type="NCBIfam" id="NF003588">
    <property type="entry name" value="PRK05254.1-1"/>
    <property type="match status" value="1"/>
</dbReference>
<dbReference type="EMBL" id="CAEZXF010000050">
    <property type="protein sequence ID" value="CAB4674931.1"/>
    <property type="molecule type" value="Genomic_DNA"/>
</dbReference>
<accession>A0A6J6VCJ8</accession>
<evidence type="ECO:0000256" key="3">
    <source>
        <dbReference type="ARBA" id="ARBA00022801"/>
    </source>
</evidence>
<dbReference type="SUPFAM" id="SSF52141">
    <property type="entry name" value="Uracil-DNA glycosylase-like"/>
    <property type="match status" value="1"/>
</dbReference>
<evidence type="ECO:0000256" key="2">
    <source>
        <dbReference type="ARBA" id="ARBA00022763"/>
    </source>
</evidence>
<evidence type="ECO:0000313" key="7">
    <source>
        <dbReference type="EMBL" id="CAB4768237.1"/>
    </source>
</evidence>
<dbReference type="InterPro" id="IPR005122">
    <property type="entry name" value="Uracil-DNA_glycosylase-like"/>
</dbReference>
<dbReference type="CDD" id="cd10027">
    <property type="entry name" value="UDG-F1-like"/>
    <property type="match status" value="1"/>
</dbReference>
<evidence type="ECO:0000313" key="9">
    <source>
        <dbReference type="EMBL" id="CAB4947746.1"/>
    </source>
</evidence>
<dbReference type="SMART" id="SM00986">
    <property type="entry name" value="UDG"/>
    <property type="match status" value="1"/>
</dbReference>
<keyword evidence="2" id="KW-0227">DNA damage</keyword>
<comment type="similarity">
    <text evidence="1">Belongs to the uracil-DNA glycosylase (UDG) superfamily. UNG family.</text>
</comment>
<protein>
    <submittedName>
        <fullName evidence="7">Unannotated protein</fullName>
    </submittedName>
</protein>
<organism evidence="7">
    <name type="scientific">freshwater metagenome</name>
    <dbReference type="NCBI Taxonomy" id="449393"/>
    <lineage>
        <taxon>unclassified sequences</taxon>
        <taxon>metagenomes</taxon>
        <taxon>ecological metagenomes</taxon>
    </lineage>
</organism>
<dbReference type="NCBIfam" id="NF003592">
    <property type="entry name" value="PRK05254.1-5"/>
    <property type="match status" value="1"/>
</dbReference>
<dbReference type="PROSITE" id="PS00130">
    <property type="entry name" value="U_DNA_GLYCOSYLASE"/>
    <property type="match status" value="1"/>
</dbReference>
<dbReference type="GO" id="GO:0004844">
    <property type="term" value="F:uracil DNA N-glycosylase activity"/>
    <property type="evidence" value="ECO:0007669"/>
    <property type="project" value="InterPro"/>
</dbReference>
<dbReference type="AlphaFoldDB" id="A0A6J6VCJ8"/>
<keyword evidence="3" id="KW-0378">Hydrolase</keyword>
<evidence type="ECO:0000313" key="6">
    <source>
        <dbReference type="EMBL" id="CAB4674931.1"/>
    </source>
</evidence>
<gene>
    <name evidence="6" type="ORF">UFOPK2355_00284</name>
    <name evidence="7" type="ORF">UFOPK2886_00617</name>
    <name evidence="8" type="ORF">UFOPK3295_00764</name>
    <name evidence="9" type="ORF">UFOPK3797_00317</name>
</gene>
<sequence>MPVNLVDLLPEPWKPILDLDVLAEISENLKGDFLPETKNIFRALTIEPAKVKVIILGQDPYPNPKHAMGLAFSVNSDVTPLPSSLRNIFTELENDLGYKRTNGDLSDWNDQGVLLLNRTLTVAPSKSGSHEKLKWHLLTEKVVQHVAENNAVGLLWGNQAITLKKYFTEQSVITSAHPSPLSSYRGFFGSKPFSTVNSKLIEKGLTPIKW</sequence>
<dbReference type="Gene3D" id="3.40.470.10">
    <property type="entry name" value="Uracil-DNA glycosylase-like domain"/>
    <property type="match status" value="1"/>
</dbReference>
<dbReference type="PANTHER" id="PTHR11264:SF0">
    <property type="entry name" value="URACIL-DNA GLYCOSYLASE"/>
    <property type="match status" value="1"/>
</dbReference>
<dbReference type="EMBL" id="CAEZZO010000080">
    <property type="protein sequence ID" value="CAB4768237.1"/>
    <property type="molecule type" value="Genomic_DNA"/>
</dbReference>
<evidence type="ECO:0000259" key="5">
    <source>
        <dbReference type="SMART" id="SM00986"/>
    </source>
</evidence>
<dbReference type="InterPro" id="IPR018085">
    <property type="entry name" value="Ura-DNA_Glyclase_AS"/>
</dbReference>
<proteinExistence type="inferred from homology"/>
<reference evidence="7" key="1">
    <citation type="submission" date="2020-05" db="EMBL/GenBank/DDBJ databases">
        <authorList>
            <person name="Chiriac C."/>
            <person name="Salcher M."/>
            <person name="Ghai R."/>
            <person name="Kavagutti S V."/>
        </authorList>
    </citation>
    <scope>NUCLEOTIDE SEQUENCE</scope>
</reference>
<feature type="domain" description="Uracil-DNA glycosylase-like" evidence="5">
    <location>
        <begin position="43"/>
        <end position="200"/>
    </location>
</feature>